<feature type="transmembrane region" description="Helical" evidence="7">
    <location>
        <begin position="189"/>
        <end position="210"/>
    </location>
</feature>
<feature type="transmembrane region" description="Helical" evidence="7">
    <location>
        <begin position="156"/>
        <end position="177"/>
    </location>
</feature>
<dbReference type="InterPro" id="IPR003317">
    <property type="entry name" value="Cyt-d_oxidase_su2"/>
</dbReference>
<dbReference type="Proteomes" id="UP000444174">
    <property type="component" value="Unassembled WGS sequence"/>
</dbReference>
<keyword evidence="5 7" id="KW-1133">Transmembrane helix</keyword>
<keyword evidence="3" id="KW-1003">Cell membrane</keyword>
<comment type="subcellular location">
    <subcellularLocation>
        <location evidence="1">Cell membrane</location>
        <topology evidence="1">Multi-pass membrane protein</topology>
    </subcellularLocation>
</comment>
<accession>A0A843YDM8</accession>
<dbReference type="Pfam" id="PF02322">
    <property type="entry name" value="Cyt_bd_oxida_II"/>
    <property type="match status" value="1"/>
</dbReference>
<proteinExistence type="inferred from homology"/>
<dbReference type="GO" id="GO:0019646">
    <property type="term" value="P:aerobic electron transport chain"/>
    <property type="evidence" value="ECO:0007669"/>
    <property type="project" value="TreeGrafter"/>
</dbReference>
<sequence length="213" mass="22218">MDMPVIWAVVVGLLMTGHLVVGGVDLGVGLLLPTARRLRDRAGMLAAVPQGWRGPSLILGAAALLVWALASEQFMHIWPALALPVLGMAAALALRTWAVLHSWSQTRWGGAWGTAFCLGSMAAGFCQGVVLGTVIAVLGQADNGAQSDWMCSVTPLAGVVGVTMVVAEGFLAALWLWRTTTGDLQQRMRYFAGGLGLGALALTGMLAVLLRGT</sequence>
<evidence type="ECO:0000256" key="1">
    <source>
        <dbReference type="ARBA" id="ARBA00004651"/>
    </source>
</evidence>
<dbReference type="PANTHER" id="PTHR43141">
    <property type="entry name" value="CYTOCHROME BD2 SUBUNIT II"/>
    <property type="match status" value="1"/>
</dbReference>
<gene>
    <name evidence="8" type="ORF">GFB49_11195</name>
</gene>
<feature type="transmembrane region" description="Helical" evidence="7">
    <location>
        <begin position="6"/>
        <end position="32"/>
    </location>
</feature>
<evidence type="ECO:0000313" key="8">
    <source>
        <dbReference type="EMBL" id="MQQ09021.1"/>
    </source>
</evidence>
<feature type="transmembrane region" description="Helical" evidence="7">
    <location>
        <begin position="76"/>
        <end position="100"/>
    </location>
</feature>
<organism evidence="8 9">
    <name type="scientific">Tritonibacter litoralis</name>
    <dbReference type="NCBI Taxonomy" id="2662264"/>
    <lineage>
        <taxon>Bacteria</taxon>
        <taxon>Pseudomonadati</taxon>
        <taxon>Pseudomonadota</taxon>
        <taxon>Alphaproteobacteria</taxon>
        <taxon>Rhodobacterales</taxon>
        <taxon>Paracoccaceae</taxon>
        <taxon>Tritonibacter</taxon>
    </lineage>
</organism>
<keyword evidence="9" id="KW-1185">Reference proteome</keyword>
<evidence type="ECO:0000256" key="5">
    <source>
        <dbReference type="ARBA" id="ARBA00022989"/>
    </source>
</evidence>
<name>A0A843YDM8_9RHOB</name>
<evidence type="ECO:0000256" key="7">
    <source>
        <dbReference type="SAM" id="Phobius"/>
    </source>
</evidence>
<dbReference type="GO" id="GO:0009055">
    <property type="term" value="F:electron transfer activity"/>
    <property type="evidence" value="ECO:0007669"/>
    <property type="project" value="TreeGrafter"/>
</dbReference>
<evidence type="ECO:0000256" key="6">
    <source>
        <dbReference type="ARBA" id="ARBA00023136"/>
    </source>
</evidence>
<reference evidence="8 9" key="1">
    <citation type="submission" date="2019-10" db="EMBL/GenBank/DDBJ databases">
        <title>Epibacterium sp. nov., isolated from seawater.</title>
        <authorList>
            <person name="Zhang X."/>
            <person name="Li N."/>
        </authorList>
    </citation>
    <scope>NUCLEOTIDE SEQUENCE [LARGE SCALE GENOMIC DNA]</scope>
    <source>
        <strain evidence="8 9">SM1979</strain>
    </source>
</reference>
<feature type="transmembrane region" description="Helical" evidence="7">
    <location>
        <begin position="112"/>
        <end position="136"/>
    </location>
</feature>
<dbReference type="AlphaFoldDB" id="A0A843YDM8"/>
<evidence type="ECO:0000256" key="2">
    <source>
        <dbReference type="ARBA" id="ARBA00007543"/>
    </source>
</evidence>
<evidence type="ECO:0000256" key="3">
    <source>
        <dbReference type="ARBA" id="ARBA00022475"/>
    </source>
</evidence>
<comment type="caution">
    <text evidence="8">The sequence shown here is derived from an EMBL/GenBank/DDBJ whole genome shotgun (WGS) entry which is preliminary data.</text>
</comment>
<feature type="transmembrane region" description="Helical" evidence="7">
    <location>
        <begin position="52"/>
        <end position="70"/>
    </location>
</feature>
<evidence type="ECO:0000256" key="4">
    <source>
        <dbReference type="ARBA" id="ARBA00022692"/>
    </source>
</evidence>
<dbReference type="GO" id="GO:0070069">
    <property type="term" value="C:cytochrome complex"/>
    <property type="evidence" value="ECO:0007669"/>
    <property type="project" value="TreeGrafter"/>
</dbReference>
<dbReference type="GO" id="GO:0016682">
    <property type="term" value="F:oxidoreductase activity, acting on diphenols and related substances as donors, oxygen as acceptor"/>
    <property type="evidence" value="ECO:0007669"/>
    <property type="project" value="TreeGrafter"/>
</dbReference>
<dbReference type="PANTHER" id="PTHR43141:SF4">
    <property type="entry name" value="CYTOCHROME BD2 SUBUNIT II"/>
    <property type="match status" value="1"/>
</dbReference>
<keyword evidence="4 7" id="KW-0812">Transmembrane</keyword>
<protein>
    <submittedName>
        <fullName evidence="8">Uncharacterized protein</fullName>
    </submittedName>
</protein>
<dbReference type="EMBL" id="WIBF01000006">
    <property type="protein sequence ID" value="MQQ09021.1"/>
    <property type="molecule type" value="Genomic_DNA"/>
</dbReference>
<comment type="similarity">
    <text evidence="2">Belongs to the cytochrome ubiquinol oxidase subunit 2 family.</text>
</comment>
<evidence type="ECO:0000313" key="9">
    <source>
        <dbReference type="Proteomes" id="UP000444174"/>
    </source>
</evidence>
<keyword evidence="6 7" id="KW-0472">Membrane</keyword>
<dbReference type="GO" id="GO:0005886">
    <property type="term" value="C:plasma membrane"/>
    <property type="evidence" value="ECO:0007669"/>
    <property type="project" value="UniProtKB-SubCell"/>
</dbReference>